<feature type="compositionally biased region" description="Basic and acidic residues" evidence="1">
    <location>
        <begin position="63"/>
        <end position="73"/>
    </location>
</feature>
<dbReference type="EMBL" id="GBEZ01007778">
    <property type="protein sequence ID" value="JAC77710.1"/>
    <property type="molecule type" value="Transcribed_RNA"/>
</dbReference>
<reference evidence="2" key="1">
    <citation type="submission" date="2014-05" db="EMBL/GenBank/DDBJ databases">
        <title>The transcriptome of the halophilic microalga Tetraselmis sp. GSL018 isolated from the Great Salt Lake, Utah.</title>
        <authorList>
            <person name="Jinkerson R.E."/>
            <person name="D'Adamo S."/>
            <person name="Posewitz M.C."/>
        </authorList>
    </citation>
    <scope>NUCLEOTIDE SEQUENCE</scope>
    <source>
        <strain evidence="2">GSL018</strain>
    </source>
</reference>
<feature type="region of interest" description="Disordered" evidence="1">
    <location>
        <begin position="1"/>
        <end position="73"/>
    </location>
</feature>
<organism evidence="2">
    <name type="scientific">Tetraselmis sp. GSL018</name>
    <dbReference type="NCBI Taxonomy" id="582737"/>
    <lineage>
        <taxon>Eukaryota</taxon>
        <taxon>Viridiplantae</taxon>
        <taxon>Chlorophyta</taxon>
        <taxon>core chlorophytes</taxon>
        <taxon>Chlorodendrophyceae</taxon>
        <taxon>Chlorodendrales</taxon>
        <taxon>Chlorodendraceae</taxon>
        <taxon>Tetraselmis</taxon>
    </lineage>
</organism>
<evidence type="ECO:0000313" key="2">
    <source>
        <dbReference type="EMBL" id="JAC77710.1"/>
    </source>
</evidence>
<proteinExistence type="predicted"/>
<accession>A0A061S497</accession>
<dbReference type="AlphaFoldDB" id="A0A061S497"/>
<evidence type="ECO:0000256" key="1">
    <source>
        <dbReference type="SAM" id="MobiDB-lite"/>
    </source>
</evidence>
<feature type="non-terminal residue" evidence="2">
    <location>
        <position position="73"/>
    </location>
</feature>
<protein>
    <submittedName>
        <fullName evidence="2">Uncharacterized protein</fullName>
    </submittedName>
</protein>
<sequence length="73" mass="7806">PRRELPVAAAQHQHRPRVPAQHVGMADGGPRGGDPTASGGLRLDRRTVGATDWLPRPQGHPPLPHDGRVRFGG</sequence>
<name>A0A061S497_9CHLO</name>
<gene>
    <name evidence="2" type="ORF">TSPGSL018_16989</name>
</gene>
<feature type="non-terminal residue" evidence="2">
    <location>
        <position position="1"/>
    </location>
</feature>